<sequence>MASLSEALPIEGPNPYIYPVGSGDNSAPWAVAAVAIGVRSPEQGGTGLAVEVDYGRGPDIQIESQTLTWEVADRMAPDLLKNRGGAPA</sequence>
<keyword evidence="2" id="KW-1185">Reference proteome</keyword>
<comment type="caution">
    <text evidence="1">The sequence shown here is derived from an EMBL/GenBank/DDBJ whole genome shotgun (WGS) entry which is preliminary data.</text>
</comment>
<protein>
    <submittedName>
        <fullName evidence="1">Uncharacterized protein</fullName>
    </submittedName>
</protein>
<dbReference type="AlphaFoldDB" id="A0AAV7VDR1"/>
<dbReference type="EMBL" id="JANPWB010000003">
    <property type="protein sequence ID" value="KAJ1199507.1"/>
    <property type="molecule type" value="Genomic_DNA"/>
</dbReference>
<name>A0AAV7VDR1_PLEWA</name>
<reference evidence="1" key="1">
    <citation type="journal article" date="2022" name="bioRxiv">
        <title>Sequencing and chromosome-scale assembly of the giantPleurodeles waltlgenome.</title>
        <authorList>
            <person name="Brown T."/>
            <person name="Elewa A."/>
            <person name="Iarovenko S."/>
            <person name="Subramanian E."/>
            <person name="Araus A.J."/>
            <person name="Petzold A."/>
            <person name="Susuki M."/>
            <person name="Suzuki K.-i.T."/>
            <person name="Hayashi T."/>
            <person name="Toyoda A."/>
            <person name="Oliveira C."/>
            <person name="Osipova E."/>
            <person name="Leigh N.D."/>
            <person name="Simon A."/>
            <person name="Yun M.H."/>
        </authorList>
    </citation>
    <scope>NUCLEOTIDE SEQUENCE</scope>
    <source>
        <strain evidence="1">20211129_DDA</strain>
        <tissue evidence="1">Liver</tissue>
    </source>
</reference>
<dbReference type="Proteomes" id="UP001066276">
    <property type="component" value="Chromosome 2_1"/>
</dbReference>
<evidence type="ECO:0000313" key="2">
    <source>
        <dbReference type="Proteomes" id="UP001066276"/>
    </source>
</evidence>
<proteinExistence type="predicted"/>
<organism evidence="1 2">
    <name type="scientific">Pleurodeles waltl</name>
    <name type="common">Iberian ribbed newt</name>
    <dbReference type="NCBI Taxonomy" id="8319"/>
    <lineage>
        <taxon>Eukaryota</taxon>
        <taxon>Metazoa</taxon>
        <taxon>Chordata</taxon>
        <taxon>Craniata</taxon>
        <taxon>Vertebrata</taxon>
        <taxon>Euteleostomi</taxon>
        <taxon>Amphibia</taxon>
        <taxon>Batrachia</taxon>
        <taxon>Caudata</taxon>
        <taxon>Salamandroidea</taxon>
        <taxon>Salamandridae</taxon>
        <taxon>Pleurodelinae</taxon>
        <taxon>Pleurodeles</taxon>
    </lineage>
</organism>
<gene>
    <name evidence="1" type="ORF">NDU88_003341</name>
</gene>
<accession>A0AAV7VDR1</accession>
<evidence type="ECO:0000313" key="1">
    <source>
        <dbReference type="EMBL" id="KAJ1199507.1"/>
    </source>
</evidence>